<sequence>MWPFGLLSDVIHDSRTQPRHPVFRHSATHVARELREDRKALGGAAMDTSAYLKAVVEQTSTFADWVHGRDAAAPVPTCPKWTLADLVDHVGGTQRMVAMLVGEQMTEPSRAYAGYVPGPTDSGQWRAWLSDGAAEARQAFASVADDTAVWDPSGGAAGVPFWSRRLFGEACVHRADAAAALGMRYELAPELAVAAIEDWLDVMTSRGYWDNRPGFADAMRGRGQTLHFHATDAPGEWVARREPDMVVLERTHTKADVVVRGPAVELLLVISRRRPLDAAPALELQGDRALLDHWIQHMDWVTG</sequence>
<dbReference type="Proteomes" id="UP000249304">
    <property type="component" value="Unassembled WGS sequence"/>
</dbReference>
<dbReference type="InterPro" id="IPR010872">
    <property type="entry name" value="MDMPI_C-term_domain"/>
</dbReference>
<dbReference type="InterPro" id="IPR024344">
    <property type="entry name" value="MDMPI_metal-binding"/>
</dbReference>
<dbReference type="PANTHER" id="PTHR40758:SF1">
    <property type="entry name" value="CONSERVED PROTEIN"/>
    <property type="match status" value="1"/>
</dbReference>
<feature type="domain" description="MDMPI C-terminal" evidence="1">
    <location>
        <begin position="190"/>
        <end position="292"/>
    </location>
</feature>
<evidence type="ECO:0000313" key="4">
    <source>
        <dbReference type="Proteomes" id="UP000249304"/>
    </source>
</evidence>
<dbReference type="InterPro" id="IPR034660">
    <property type="entry name" value="DinB/YfiT-like"/>
</dbReference>
<name>A0A2W2F2U4_9ACTN</name>
<dbReference type="NCBIfam" id="TIGR03083">
    <property type="entry name" value="maleylpyruvate isomerase family mycothiol-dependent enzyme"/>
    <property type="match status" value="1"/>
</dbReference>
<dbReference type="PANTHER" id="PTHR40758">
    <property type="entry name" value="CONSERVED PROTEIN"/>
    <property type="match status" value="1"/>
</dbReference>
<dbReference type="SUPFAM" id="SSF109854">
    <property type="entry name" value="DinB/YfiT-like putative metalloenzymes"/>
    <property type="match status" value="1"/>
</dbReference>
<dbReference type="GO" id="GO:0046872">
    <property type="term" value="F:metal ion binding"/>
    <property type="evidence" value="ECO:0007669"/>
    <property type="project" value="InterPro"/>
</dbReference>
<dbReference type="Gene3D" id="1.20.120.450">
    <property type="entry name" value="dinb family like domain"/>
    <property type="match status" value="1"/>
</dbReference>
<keyword evidence="4" id="KW-1185">Reference proteome</keyword>
<evidence type="ECO:0000259" key="1">
    <source>
        <dbReference type="Pfam" id="PF07398"/>
    </source>
</evidence>
<evidence type="ECO:0000259" key="2">
    <source>
        <dbReference type="Pfam" id="PF11716"/>
    </source>
</evidence>
<proteinExistence type="predicted"/>
<dbReference type="InterPro" id="IPR017517">
    <property type="entry name" value="Maleyloyr_isom"/>
</dbReference>
<dbReference type="Pfam" id="PF07398">
    <property type="entry name" value="MDMPI_C"/>
    <property type="match status" value="1"/>
</dbReference>
<feature type="domain" description="Mycothiol-dependent maleylpyruvate isomerase metal-binding" evidence="2">
    <location>
        <begin position="55"/>
        <end position="178"/>
    </location>
</feature>
<gene>
    <name evidence="3" type="ORF">C1J01_12535</name>
</gene>
<organism evidence="3 4">
    <name type="scientific">Nonomuraea aridisoli</name>
    <dbReference type="NCBI Taxonomy" id="2070368"/>
    <lineage>
        <taxon>Bacteria</taxon>
        <taxon>Bacillati</taxon>
        <taxon>Actinomycetota</taxon>
        <taxon>Actinomycetes</taxon>
        <taxon>Streptosporangiales</taxon>
        <taxon>Streptosporangiaceae</taxon>
        <taxon>Nonomuraea</taxon>
    </lineage>
</organism>
<dbReference type="GO" id="GO:0005886">
    <property type="term" value="C:plasma membrane"/>
    <property type="evidence" value="ECO:0007669"/>
    <property type="project" value="TreeGrafter"/>
</dbReference>
<accession>A0A2W2F2U4</accession>
<dbReference type="OrthoDB" id="3671213at2"/>
<reference evidence="3 4" key="1">
    <citation type="submission" date="2018-01" db="EMBL/GenBank/DDBJ databases">
        <title>Draft genome sequence of Nonomuraea sp. KC333.</title>
        <authorList>
            <person name="Sahin N."/>
            <person name="Saygin H."/>
            <person name="Ay H."/>
        </authorList>
    </citation>
    <scope>NUCLEOTIDE SEQUENCE [LARGE SCALE GENOMIC DNA]</scope>
    <source>
        <strain evidence="3 4">KC333</strain>
    </source>
</reference>
<dbReference type="AlphaFoldDB" id="A0A2W2F2U4"/>
<protein>
    <recommendedName>
        <fullName evidence="5">Maleylpyruvate isomerase family mycothiol-dependent enzyme</fullName>
    </recommendedName>
</protein>
<evidence type="ECO:0008006" key="5">
    <source>
        <dbReference type="Google" id="ProtNLM"/>
    </source>
</evidence>
<dbReference type="EMBL" id="POUD01000040">
    <property type="protein sequence ID" value="PZG19278.1"/>
    <property type="molecule type" value="Genomic_DNA"/>
</dbReference>
<comment type="caution">
    <text evidence="3">The sequence shown here is derived from an EMBL/GenBank/DDBJ whole genome shotgun (WGS) entry which is preliminary data.</text>
</comment>
<evidence type="ECO:0000313" key="3">
    <source>
        <dbReference type="EMBL" id="PZG19278.1"/>
    </source>
</evidence>
<dbReference type="Pfam" id="PF11716">
    <property type="entry name" value="MDMPI_N"/>
    <property type="match status" value="1"/>
</dbReference>